<dbReference type="EC" id="1.17.1.4" evidence="8"/>
<dbReference type="Pfam" id="PF03450">
    <property type="entry name" value="CO_deh_flav_C"/>
    <property type="match status" value="1"/>
</dbReference>
<evidence type="ECO:0000256" key="1">
    <source>
        <dbReference type="ARBA" id="ARBA00022630"/>
    </source>
</evidence>
<dbReference type="PANTHER" id="PTHR45444">
    <property type="entry name" value="XANTHINE DEHYDROGENASE"/>
    <property type="match status" value="1"/>
</dbReference>
<dbReference type="PROSITE" id="PS00197">
    <property type="entry name" value="2FE2S_FER_1"/>
    <property type="match status" value="1"/>
</dbReference>
<dbReference type="SUPFAM" id="SSF55447">
    <property type="entry name" value="CO dehydrogenase flavoprotein C-terminal domain-like"/>
    <property type="match status" value="1"/>
</dbReference>
<dbReference type="Gene3D" id="3.30.43.10">
    <property type="entry name" value="Uridine Diphospho-n-acetylenolpyruvylglucosamine Reductase, domain 2"/>
    <property type="match status" value="1"/>
</dbReference>
<evidence type="ECO:0000256" key="5">
    <source>
        <dbReference type="ARBA" id="ARBA00023004"/>
    </source>
</evidence>
<evidence type="ECO:0000259" key="7">
    <source>
        <dbReference type="PROSITE" id="PS51387"/>
    </source>
</evidence>
<dbReference type="InterPro" id="IPR036884">
    <property type="entry name" value="2Fe-2S-bd_dom_sf"/>
</dbReference>
<dbReference type="NCBIfam" id="TIGR02963">
    <property type="entry name" value="xanthine_xdhA"/>
    <property type="match status" value="1"/>
</dbReference>
<dbReference type="InterPro" id="IPR012675">
    <property type="entry name" value="Beta-grasp_dom_sf"/>
</dbReference>
<dbReference type="SUPFAM" id="SSF54292">
    <property type="entry name" value="2Fe-2S ferredoxin-like"/>
    <property type="match status" value="1"/>
</dbReference>
<protein>
    <submittedName>
        <fullName evidence="8">Xanthine dehydrogenase small subunit</fullName>
        <ecNumber evidence="8">1.17.1.4</ecNumber>
    </submittedName>
</protein>
<dbReference type="Pfam" id="PF00941">
    <property type="entry name" value="FAD_binding_5"/>
    <property type="match status" value="1"/>
</dbReference>
<organism evidence="8 9">
    <name type="scientific">Labrys neptuniae</name>
    <dbReference type="NCBI Taxonomy" id="376174"/>
    <lineage>
        <taxon>Bacteria</taxon>
        <taxon>Pseudomonadati</taxon>
        <taxon>Pseudomonadota</taxon>
        <taxon>Alphaproteobacteria</taxon>
        <taxon>Hyphomicrobiales</taxon>
        <taxon>Xanthobacteraceae</taxon>
        <taxon>Labrys</taxon>
    </lineage>
</organism>
<dbReference type="InterPro" id="IPR006058">
    <property type="entry name" value="2Fe2S_fd_BS"/>
</dbReference>
<evidence type="ECO:0000313" key="8">
    <source>
        <dbReference type="EMBL" id="MFC2253292.1"/>
    </source>
</evidence>
<accession>A0ABV6ZMB5</accession>
<dbReference type="InterPro" id="IPR016208">
    <property type="entry name" value="Ald_Oxase/xanthine_DH-like"/>
</dbReference>
<dbReference type="PROSITE" id="PS51387">
    <property type="entry name" value="FAD_PCMH"/>
    <property type="match status" value="1"/>
</dbReference>
<dbReference type="InterPro" id="IPR002888">
    <property type="entry name" value="2Fe-2S-bd"/>
</dbReference>
<dbReference type="Gene3D" id="3.10.20.30">
    <property type="match status" value="1"/>
</dbReference>
<dbReference type="InterPro" id="IPR012175">
    <property type="entry name" value="Xanth_DH_ssu_bac"/>
</dbReference>
<keyword evidence="2" id="KW-0479">Metal-binding</keyword>
<dbReference type="Gene3D" id="3.30.465.10">
    <property type="match status" value="1"/>
</dbReference>
<dbReference type="PROSITE" id="PS51085">
    <property type="entry name" value="2FE2S_FER_2"/>
    <property type="match status" value="1"/>
</dbReference>
<dbReference type="InterPro" id="IPR002346">
    <property type="entry name" value="Mopterin_DH_FAD-bd"/>
</dbReference>
<dbReference type="SMART" id="SM01092">
    <property type="entry name" value="CO_deh_flav_C"/>
    <property type="match status" value="1"/>
</dbReference>
<dbReference type="Pfam" id="PF01799">
    <property type="entry name" value="Fer2_2"/>
    <property type="match status" value="1"/>
</dbReference>
<dbReference type="GO" id="GO:0004854">
    <property type="term" value="F:xanthine dehydrogenase activity"/>
    <property type="evidence" value="ECO:0007669"/>
    <property type="project" value="UniProtKB-EC"/>
</dbReference>
<evidence type="ECO:0000313" key="9">
    <source>
        <dbReference type="Proteomes" id="UP001595190"/>
    </source>
</evidence>
<evidence type="ECO:0000256" key="2">
    <source>
        <dbReference type="ARBA" id="ARBA00022723"/>
    </source>
</evidence>
<evidence type="ECO:0000256" key="4">
    <source>
        <dbReference type="ARBA" id="ARBA00023002"/>
    </source>
</evidence>
<gene>
    <name evidence="8" type="primary">xdhA</name>
    <name evidence="8" type="ORF">ACETRX_26870</name>
</gene>
<dbReference type="PANTHER" id="PTHR45444:SF3">
    <property type="entry name" value="XANTHINE DEHYDROGENASE"/>
    <property type="match status" value="1"/>
</dbReference>
<dbReference type="InterPro" id="IPR036683">
    <property type="entry name" value="CO_DH_flav_C_dom_sf"/>
</dbReference>
<feature type="domain" description="2Fe-2S ferredoxin-type" evidence="6">
    <location>
        <begin position="5"/>
        <end position="95"/>
    </location>
</feature>
<dbReference type="SUPFAM" id="SSF47741">
    <property type="entry name" value="CO dehydrogenase ISP C-domain like"/>
    <property type="match status" value="1"/>
</dbReference>
<dbReference type="PIRSF" id="PIRSF036557">
    <property type="entry name" value="XdhA_RC"/>
    <property type="match status" value="1"/>
</dbReference>
<dbReference type="Gene3D" id="1.10.150.120">
    <property type="entry name" value="[2Fe-2S]-binding domain"/>
    <property type="match status" value="1"/>
</dbReference>
<keyword evidence="3" id="KW-0274">FAD</keyword>
<evidence type="ECO:0000256" key="3">
    <source>
        <dbReference type="ARBA" id="ARBA00022827"/>
    </source>
</evidence>
<keyword evidence="1" id="KW-0285">Flavoprotein</keyword>
<sequence>MIMRRTVRFLLNDRQFSLEGFDPTLTLLDWLRNERRLIGTKEGCAEGDCGACTVLVGRLRQDGTGKTELRYEAINACIRFVATLDACHIVTVEHLKKASGGLHPVQQAMVELHGSQCGFCTPGIVMSLTALWLGAAEAPSRERIEEALAGNLCRCTGYGPIISALDRAYEIEASSADALNVGRAEIARKLAGLADQDIIEISEGGRKLFAPATADQLAELTAAHPDATLVAGATDVGLWITKMLMRPATVITLGRVGELDRIEDKGDHLVIGALVSLSDARAALGALDPQIDELIRRFGSEQVRNAGTVGGNVANGSPIGDSPPVLIALGASVTLRRGGERRTVPLEQFFIAYKKQDRQPGDFVEALIVPKPKPGTLFHVSKISKRFDEDISAVCAAFRLERDGAGLTTNAVLAFGGMAATPKRAAAAEAALAGRSFNAEAAEAAALALASDFKPLDDWRASARYRSTVAANLIRRFQAETATGTVHRVAGILRSDAHA</sequence>
<dbReference type="InterPro" id="IPR014307">
    <property type="entry name" value="Xanthine_DH_ssu"/>
</dbReference>
<dbReference type="RefSeq" id="WP_394314066.1">
    <property type="nucleotide sequence ID" value="NZ_JBHGPK010000017.1"/>
</dbReference>
<dbReference type="EMBL" id="JBHGPK010000017">
    <property type="protein sequence ID" value="MFC2253292.1"/>
    <property type="molecule type" value="Genomic_DNA"/>
</dbReference>
<dbReference type="Proteomes" id="UP001595190">
    <property type="component" value="Unassembled WGS sequence"/>
</dbReference>
<dbReference type="CDD" id="cd00207">
    <property type="entry name" value="fer2"/>
    <property type="match status" value="1"/>
</dbReference>
<dbReference type="InterPro" id="IPR005107">
    <property type="entry name" value="CO_DH_flav_C"/>
</dbReference>
<feature type="domain" description="FAD-binding PCMH-type" evidence="7">
    <location>
        <begin position="201"/>
        <end position="374"/>
    </location>
</feature>
<dbReference type="InterPro" id="IPR016167">
    <property type="entry name" value="FAD-bd_PCMH_sub1"/>
</dbReference>
<proteinExistence type="predicted"/>
<reference evidence="8 9" key="1">
    <citation type="submission" date="2024-09" db="EMBL/GenBank/DDBJ databases">
        <title>Description of Labrys sedimenti sp. nov., isolated from a diclofenac-degrading enrichment culture, and genome-based reclassification of Labrys portucalensis as a later heterotypic synonym of Labrys neptuniae.</title>
        <authorList>
            <person name="Tancsics A."/>
            <person name="Csepanyi A."/>
        </authorList>
    </citation>
    <scope>NUCLEOTIDE SEQUENCE [LARGE SCALE GENOMIC DNA]</scope>
    <source>
        <strain evidence="8 9">LMG 23412</strain>
    </source>
</reference>
<evidence type="ECO:0000259" key="6">
    <source>
        <dbReference type="PROSITE" id="PS51085"/>
    </source>
</evidence>
<dbReference type="SUPFAM" id="SSF56176">
    <property type="entry name" value="FAD-binding/transporter-associated domain-like"/>
    <property type="match status" value="1"/>
</dbReference>
<dbReference type="InterPro" id="IPR036010">
    <property type="entry name" value="2Fe-2S_ferredoxin-like_sf"/>
</dbReference>
<dbReference type="Gene3D" id="3.30.390.50">
    <property type="entry name" value="CO dehydrogenase flavoprotein, C-terminal domain"/>
    <property type="match status" value="1"/>
</dbReference>
<keyword evidence="5" id="KW-0408">Iron</keyword>
<dbReference type="InterPro" id="IPR016166">
    <property type="entry name" value="FAD-bd_PCMH"/>
</dbReference>
<keyword evidence="4 8" id="KW-0560">Oxidoreductase</keyword>
<dbReference type="Pfam" id="PF00111">
    <property type="entry name" value="Fer2"/>
    <property type="match status" value="1"/>
</dbReference>
<name>A0ABV6ZMB5_9HYPH</name>
<comment type="caution">
    <text evidence="8">The sequence shown here is derived from an EMBL/GenBank/DDBJ whole genome shotgun (WGS) entry which is preliminary data.</text>
</comment>
<dbReference type="InterPro" id="IPR016169">
    <property type="entry name" value="FAD-bd_PCMH_sub2"/>
</dbReference>
<dbReference type="InterPro" id="IPR001041">
    <property type="entry name" value="2Fe-2S_ferredoxin-type"/>
</dbReference>
<dbReference type="InterPro" id="IPR036318">
    <property type="entry name" value="FAD-bd_PCMH-like_sf"/>
</dbReference>